<proteinExistence type="predicted"/>
<evidence type="ECO:0000313" key="4">
    <source>
        <dbReference type="Proteomes" id="UP000292702"/>
    </source>
</evidence>
<keyword evidence="2" id="KW-1133">Transmembrane helix</keyword>
<evidence type="ECO:0000256" key="2">
    <source>
        <dbReference type="SAM" id="Phobius"/>
    </source>
</evidence>
<feature type="region of interest" description="Disordered" evidence="1">
    <location>
        <begin position="1"/>
        <end position="30"/>
    </location>
</feature>
<comment type="caution">
    <text evidence="3">The sequence shown here is derived from an EMBL/GenBank/DDBJ whole genome shotgun (WGS) entry which is preliminary data.</text>
</comment>
<protein>
    <submittedName>
        <fullName evidence="3">Uncharacterized protein</fullName>
    </submittedName>
</protein>
<evidence type="ECO:0000256" key="1">
    <source>
        <dbReference type="SAM" id="MobiDB-lite"/>
    </source>
</evidence>
<gene>
    <name evidence="3" type="ORF">EIP91_007613</name>
</gene>
<sequence length="338" mass="37186">MQSEHKGHDVQSTSSFLPLHHTPSHSLSSEPDAVDAFSQVEHDKETGSLRSSRVSLTGYRLLNLGLIIGIGTAKAILVAQGHSVAPSVLEWVLGVVCAAGRLYWVGLWESVHPPVMYWFLHEDYTPEILFLAHFPISVFIVAVKGVFLPVGSLLLTVVPLWLIFNPLAHVSTNWALLRFFSVVFISMAISVTHWLYTDDCPLVSLGRVALSLPERVGFRVSPRFKQPMFRAAGLALPTSTTPFSATLFLDLLAIVVVGISAVAVLDTAMFHWSSFGMMELCAGSALTFSTLFTLSDDRRTATRLGDWFMVLVVLSHGMFLIFYPTRGTSNSDISAYFP</sequence>
<feature type="transmembrane region" description="Helical" evidence="2">
    <location>
        <begin position="91"/>
        <end position="111"/>
    </location>
</feature>
<reference evidence="3 4" key="1">
    <citation type="submission" date="2018-11" db="EMBL/GenBank/DDBJ databases">
        <title>Genome assembly of Steccherinum ochraceum LE-BIN_3174, the white-rot fungus of the Steccherinaceae family (The Residual Polyporoid clade, Polyporales, Basidiomycota).</title>
        <authorList>
            <person name="Fedorova T.V."/>
            <person name="Glazunova O.A."/>
            <person name="Landesman E.O."/>
            <person name="Moiseenko K.V."/>
            <person name="Psurtseva N.V."/>
            <person name="Savinova O.S."/>
            <person name="Shakhova N.V."/>
            <person name="Tyazhelova T.V."/>
            <person name="Vasina D.V."/>
        </authorList>
    </citation>
    <scope>NUCLEOTIDE SEQUENCE [LARGE SCALE GENOMIC DNA]</scope>
    <source>
        <strain evidence="3 4">LE-BIN_3174</strain>
    </source>
</reference>
<keyword evidence="4" id="KW-1185">Reference proteome</keyword>
<dbReference type="Proteomes" id="UP000292702">
    <property type="component" value="Unassembled WGS sequence"/>
</dbReference>
<feature type="transmembrane region" description="Helical" evidence="2">
    <location>
        <begin position="277"/>
        <end position="295"/>
    </location>
</feature>
<accession>A0A4R0RED0</accession>
<feature type="transmembrane region" description="Helical" evidence="2">
    <location>
        <begin position="176"/>
        <end position="196"/>
    </location>
</feature>
<dbReference type="AlphaFoldDB" id="A0A4R0RED0"/>
<name>A0A4R0RED0_9APHY</name>
<dbReference type="EMBL" id="RWJN01000410">
    <property type="protein sequence ID" value="TCD62018.1"/>
    <property type="molecule type" value="Genomic_DNA"/>
</dbReference>
<feature type="transmembrane region" description="Helical" evidence="2">
    <location>
        <begin position="131"/>
        <end position="164"/>
    </location>
</feature>
<dbReference type="OrthoDB" id="3058001at2759"/>
<keyword evidence="2" id="KW-0472">Membrane</keyword>
<feature type="compositionally biased region" description="Low complexity" evidence="1">
    <location>
        <begin position="14"/>
        <end position="30"/>
    </location>
</feature>
<organism evidence="3 4">
    <name type="scientific">Steccherinum ochraceum</name>
    <dbReference type="NCBI Taxonomy" id="92696"/>
    <lineage>
        <taxon>Eukaryota</taxon>
        <taxon>Fungi</taxon>
        <taxon>Dikarya</taxon>
        <taxon>Basidiomycota</taxon>
        <taxon>Agaricomycotina</taxon>
        <taxon>Agaricomycetes</taxon>
        <taxon>Polyporales</taxon>
        <taxon>Steccherinaceae</taxon>
        <taxon>Steccherinum</taxon>
    </lineage>
</organism>
<keyword evidence="2" id="KW-0812">Transmembrane</keyword>
<feature type="transmembrane region" description="Helical" evidence="2">
    <location>
        <begin position="307"/>
        <end position="325"/>
    </location>
</feature>
<feature type="transmembrane region" description="Helical" evidence="2">
    <location>
        <begin position="243"/>
        <end position="265"/>
    </location>
</feature>
<evidence type="ECO:0000313" key="3">
    <source>
        <dbReference type="EMBL" id="TCD62018.1"/>
    </source>
</evidence>
<feature type="transmembrane region" description="Helical" evidence="2">
    <location>
        <begin position="61"/>
        <end position="79"/>
    </location>
</feature>